<proteinExistence type="predicted"/>
<evidence type="ECO:0000313" key="2">
    <source>
        <dbReference type="EMBL" id="CDX14241.1"/>
    </source>
</evidence>
<dbReference type="AlphaFoldDB" id="A0A090DKX1"/>
<dbReference type="GO" id="GO:0016853">
    <property type="term" value="F:isomerase activity"/>
    <property type="evidence" value="ECO:0007669"/>
    <property type="project" value="UniProtKB-KW"/>
</dbReference>
<accession>A0A090DKX1</accession>
<dbReference type="InterPro" id="IPR046348">
    <property type="entry name" value="SIS_dom_sf"/>
</dbReference>
<gene>
    <name evidence="2" type="primary">lpcA</name>
    <name evidence="2" type="ORF">MPL3356_150269</name>
</gene>
<dbReference type="PANTHER" id="PTHR30390">
    <property type="entry name" value="SEDOHEPTULOSE 7-PHOSPHATE ISOMERASE / DNAA INITIATOR-ASSOCIATING FACTOR FOR REPLICATION INITIATION"/>
    <property type="match status" value="1"/>
</dbReference>
<dbReference type="Proteomes" id="UP000045285">
    <property type="component" value="Unassembled WGS sequence"/>
</dbReference>
<dbReference type="InterPro" id="IPR050099">
    <property type="entry name" value="SIS_GmhA/DiaA_subfam"/>
</dbReference>
<dbReference type="Pfam" id="PF13580">
    <property type="entry name" value="SIS_2"/>
    <property type="match status" value="1"/>
</dbReference>
<dbReference type="InterPro" id="IPR001347">
    <property type="entry name" value="SIS_dom"/>
</dbReference>
<evidence type="ECO:0000313" key="3">
    <source>
        <dbReference type="Proteomes" id="UP000045285"/>
    </source>
</evidence>
<feature type="domain" description="SIS" evidence="1">
    <location>
        <begin position="61"/>
        <end position="222"/>
    </location>
</feature>
<dbReference type="CDD" id="cd05006">
    <property type="entry name" value="SIS_GmhA"/>
    <property type="match status" value="1"/>
</dbReference>
<dbReference type="EC" id="5.-.-.-" evidence="2"/>
<evidence type="ECO:0000259" key="1">
    <source>
        <dbReference type="PROSITE" id="PS51464"/>
    </source>
</evidence>
<reference evidence="3" key="1">
    <citation type="submission" date="2014-08" db="EMBL/GenBank/DDBJ databases">
        <authorList>
            <person name="Moulin L."/>
        </authorList>
    </citation>
    <scope>NUCLEOTIDE SEQUENCE [LARGE SCALE GENOMIC DNA]</scope>
</reference>
<dbReference type="PROSITE" id="PS51464">
    <property type="entry name" value="SIS"/>
    <property type="match status" value="1"/>
</dbReference>
<dbReference type="SUPFAM" id="SSF53697">
    <property type="entry name" value="SIS domain"/>
    <property type="match status" value="1"/>
</dbReference>
<name>A0A090DKX1_MESPL</name>
<dbReference type="InterPro" id="IPR035461">
    <property type="entry name" value="GmhA/DiaA"/>
</dbReference>
<dbReference type="GO" id="GO:1901135">
    <property type="term" value="P:carbohydrate derivative metabolic process"/>
    <property type="evidence" value="ECO:0007669"/>
    <property type="project" value="InterPro"/>
</dbReference>
<dbReference type="Gene3D" id="3.40.50.10490">
    <property type="entry name" value="Glucose-6-phosphate isomerase like protein, domain 1"/>
    <property type="match status" value="1"/>
</dbReference>
<dbReference type="GO" id="GO:0097367">
    <property type="term" value="F:carbohydrate derivative binding"/>
    <property type="evidence" value="ECO:0007669"/>
    <property type="project" value="InterPro"/>
</dbReference>
<keyword evidence="3" id="KW-1185">Reference proteome</keyword>
<sequence>MSNEGTLSGLYPFLHGKTQDPAKLQAALLHSVAEKARDSRETNEAFFGGQAEILVAAAHTLADVYNRGGQLFSMGNGGSSCDASHVAVEFVHPVTAGRPALAATNLVADLAMISAVGNDLGFDHVFVRQLVAHARKGDALIGISTSGNSQNLIAAFVKAREMGVATIGLTGGDGGKMKSSGAVDHCLIVPSTSIHRIQECHVAAYHIMWDLVHTLLADERGSAARKEKVQ</sequence>
<protein>
    <submittedName>
        <fullName evidence="2">D-sedoheptulose 7-phosphate isomerase</fullName>
        <ecNumber evidence="2">5.-.-.-</ecNumber>
    </submittedName>
</protein>
<dbReference type="EMBL" id="CCMZ01000007">
    <property type="protein sequence ID" value="CDX14241.1"/>
    <property type="molecule type" value="Genomic_DNA"/>
</dbReference>
<keyword evidence="2" id="KW-0413">Isomerase</keyword>
<organism evidence="2 3">
    <name type="scientific">Mesorhizobium plurifarium</name>
    <dbReference type="NCBI Taxonomy" id="69974"/>
    <lineage>
        <taxon>Bacteria</taxon>
        <taxon>Pseudomonadati</taxon>
        <taxon>Pseudomonadota</taxon>
        <taxon>Alphaproteobacteria</taxon>
        <taxon>Hyphomicrobiales</taxon>
        <taxon>Phyllobacteriaceae</taxon>
        <taxon>Mesorhizobium</taxon>
    </lineage>
</organism>